<evidence type="ECO:0000256" key="9">
    <source>
        <dbReference type="PROSITE-ProRule" id="PRU10141"/>
    </source>
</evidence>
<dbReference type="SUPFAM" id="SSF56112">
    <property type="entry name" value="Protein kinase-like (PK-like)"/>
    <property type="match status" value="1"/>
</dbReference>
<dbReference type="InterPro" id="IPR046437">
    <property type="entry name" value="Ser_Thr-PK_POLO_box_1_sf"/>
</dbReference>
<dbReference type="InterPro" id="IPR047108">
    <property type="entry name" value="Plk4-like_POLO_box_2_sf"/>
</dbReference>
<evidence type="ECO:0000256" key="8">
    <source>
        <dbReference type="ARBA" id="ARBA00023212"/>
    </source>
</evidence>
<feature type="region of interest" description="Disordered" evidence="10">
    <location>
        <begin position="260"/>
        <end position="311"/>
    </location>
</feature>
<evidence type="ECO:0000313" key="13">
    <source>
        <dbReference type="Proteomes" id="UP000053766"/>
    </source>
</evidence>
<feature type="binding site" evidence="9">
    <location>
        <position position="40"/>
    </location>
    <ligand>
        <name>ATP</name>
        <dbReference type="ChEBI" id="CHEBI:30616"/>
    </ligand>
</feature>
<dbReference type="InterPro" id="IPR040733">
    <property type="entry name" value="Zyg-1_PB1"/>
</dbReference>
<evidence type="ECO:0000313" key="12">
    <source>
        <dbReference type="EMBL" id="KJH41271.1"/>
    </source>
</evidence>
<evidence type="ECO:0000256" key="1">
    <source>
        <dbReference type="ARBA" id="ARBA00004114"/>
    </source>
</evidence>
<dbReference type="PANTHER" id="PTHR24345:SF91">
    <property type="entry name" value="SERINE_THREONINE-PROTEIN KINASE PLK4"/>
    <property type="match status" value="1"/>
</dbReference>
<dbReference type="InterPro" id="IPR017441">
    <property type="entry name" value="Protein_kinase_ATP_BS"/>
</dbReference>
<dbReference type="PROSITE" id="PS00109">
    <property type="entry name" value="PROTEIN_KINASE_TYR"/>
    <property type="match status" value="1"/>
</dbReference>
<dbReference type="PROSITE" id="PS00107">
    <property type="entry name" value="PROTEIN_KINASE_ATP"/>
    <property type="match status" value="1"/>
</dbReference>
<dbReference type="AlphaFoldDB" id="A0A0D8XFY7"/>
<feature type="compositionally biased region" description="Basic and acidic residues" evidence="10">
    <location>
        <begin position="273"/>
        <end position="290"/>
    </location>
</feature>
<reference evidence="12 13" key="1">
    <citation type="submission" date="2013-11" db="EMBL/GenBank/DDBJ databases">
        <title>Draft genome of the bovine lungworm Dictyocaulus viviparus.</title>
        <authorList>
            <person name="Mitreva M."/>
        </authorList>
    </citation>
    <scope>NUCLEOTIDE SEQUENCE [LARGE SCALE GENOMIC DNA]</scope>
    <source>
        <strain evidence="12 13">HannoverDv2000</strain>
    </source>
</reference>
<dbReference type="OrthoDB" id="346907at2759"/>
<keyword evidence="4" id="KW-0808">Transferase</keyword>
<dbReference type="PROSITE" id="PS50011">
    <property type="entry name" value="PROTEIN_KINASE_DOM"/>
    <property type="match status" value="1"/>
</dbReference>
<keyword evidence="13" id="KW-1185">Reference proteome</keyword>
<evidence type="ECO:0000256" key="3">
    <source>
        <dbReference type="ARBA" id="ARBA00022527"/>
    </source>
</evidence>
<evidence type="ECO:0000256" key="6">
    <source>
        <dbReference type="ARBA" id="ARBA00022777"/>
    </source>
</evidence>
<accession>A0A0D8XFY7</accession>
<keyword evidence="5 9" id="KW-0547">Nucleotide-binding</keyword>
<reference evidence="13" key="2">
    <citation type="journal article" date="2016" name="Sci. Rep.">
        <title>Dictyocaulus viviparus genome, variome and transcriptome elucidate lungworm biology and support future intervention.</title>
        <authorList>
            <person name="McNulty S.N."/>
            <person name="Strube C."/>
            <person name="Rosa B.A."/>
            <person name="Martin J.C."/>
            <person name="Tyagi R."/>
            <person name="Choi Y.J."/>
            <person name="Wang Q."/>
            <person name="Hallsworth Pepin K."/>
            <person name="Zhang X."/>
            <person name="Ozersky P."/>
            <person name="Wilson R.K."/>
            <person name="Sternberg P.W."/>
            <person name="Gasser R.B."/>
            <person name="Mitreva M."/>
        </authorList>
    </citation>
    <scope>NUCLEOTIDE SEQUENCE [LARGE SCALE GENOMIC DNA]</scope>
    <source>
        <strain evidence="13">HannoverDv2000</strain>
    </source>
</reference>
<proteinExistence type="predicted"/>
<dbReference type="GO" id="GO:0005814">
    <property type="term" value="C:centriole"/>
    <property type="evidence" value="ECO:0007669"/>
    <property type="project" value="UniProtKB-SubCell"/>
</dbReference>
<dbReference type="InterPro" id="IPR040734">
    <property type="entry name" value="Zyg-1_PB2"/>
</dbReference>
<dbReference type="Pfam" id="PF18544">
    <property type="entry name" value="Polo_box_3"/>
    <property type="match status" value="1"/>
</dbReference>
<evidence type="ECO:0000256" key="7">
    <source>
        <dbReference type="ARBA" id="ARBA00022840"/>
    </source>
</evidence>
<keyword evidence="8" id="KW-0206">Cytoskeleton</keyword>
<dbReference type="EMBL" id="KN716861">
    <property type="protein sequence ID" value="KJH41271.1"/>
    <property type="molecule type" value="Genomic_DNA"/>
</dbReference>
<protein>
    <submittedName>
        <fullName evidence="12">Kinase domain protein</fullName>
    </submittedName>
</protein>
<gene>
    <name evidence="12" type="ORF">DICVIV_12753</name>
</gene>
<comment type="subcellular location">
    <subcellularLocation>
        <location evidence="1">Cytoplasm</location>
        <location evidence="1">Cytoskeleton</location>
        <location evidence="1">Microtubule organizing center</location>
        <location evidence="1">Centrosome</location>
        <location evidence="1">Centriole</location>
    </subcellularLocation>
</comment>
<keyword evidence="6 12" id="KW-0418">Kinase</keyword>
<dbReference type="InterPro" id="IPR011009">
    <property type="entry name" value="Kinase-like_dom_sf"/>
</dbReference>
<evidence type="ECO:0000259" key="11">
    <source>
        <dbReference type="PROSITE" id="PS50011"/>
    </source>
</evidence>
<dbReference type="PANTHER" id="PTHR24345">
    <property type="entry name" value="SERINE/THREONINE-PROTEIN KINASE PLK"/>
    <property type="match status" value="1"/>
</dbReference>
<dbReference type="Gene3D" id="3.30.1120.130">
    <property type="match status" value="1"/>
</dbReference>
<name>A0A0D8XFY7_DICVI</name>
<keyword evidence="2" id="KW-0963">Cytoplasm</keyword>
<keyword evidence="7 9" id="KW-0067">ATP-binding</keyword>
<evidence type="ECO:0000256" key="4">
    <source>
        <dbReference type="ARBA" id="ARBA00022679"/>
    </source>
</evidence>
<evidence type="ECO:0000256" key="2">
    <source>
        <dbReference type="ARBA" id="ARBA00022490"/>
    </source>
</evidence>
<dbReference type="GO" id="GO:0005524">
    <property type="term" value="F:ATP binding"/>
    <property type="evidence" value="ECO:0007669"/>
    <property type="project" value="UniProtKB-UniRule"/>
</dbReference>
<evidence type="ECO:0000256" key="5">
    <source>
        <dbReference type="ARBA" id="ARBA00022741"/>
    </source>
</evidence>
<dbReference type="GO" id="GO:0005634">
    <property type="term" value="C:nucleus"/>
    <property type="evidence" value="ECO:0007669"/>
    <property type="project" value="TreeGrafter"/>
</dbReference>
<feature type="region of interest" description="Disordered" evidence="10">
    <location>
        <begin position="332"/>
        <end position="357"/>
    </location>
</feature>
<dbReference type="InterPro" id="IPR008266">
    <property type="entry name" value="Tyr_kinase_AS"/>
</dbReference>
<dbReference type="GO" id="GO:0004674">
    <property type="term" value="F:protein serine/threonine kinase activity"/>
    <property type="evidence" value="ECO:0007669"/>
    <property type="project" value="UniProtKB-KW"/>
</dbReference>
<dbReference type="Pfam" id="PF00069">
    <property type="entry name" value="Pkinase"/>
    <property type="match status" value="1"/>
</dbReference>
<organism evidence="12 13">
    <name type="scientific">Dictyocaulus viviparus</name>
    <name type="common">Bovine lungworm</name>
    <dbReference type="NCBI Taxonomy" id="29172"/>
    <lineage>
        <taxon>Eukaryota</taxon>
        <taxon>Metazoa</taxon>
        <taxon>Ecdysozoa</taxon>
        <taxon>Nematoda</taxon>
        <taxon>Chromadorea</taxon>
        <taxon>Rhabditida</taxon>
        <taxon>Rhabditina</taxon>
        <taxon>Rhabditomorpha</taxon>
        <taxon>Strongyloidea</taxon>
        <taxon>Metastrongylidae</taxon>
        <taxon>Dictyocaulus</taxon>
    </lineage>
</organism>
<dbReference type="Proteomes" id="UP000053766">
    <property type="component" value="Unassembled WGS sequence"/>
</dbReference>
<sequence>MSTSSRPRLADFKDLQEIGRGGFGIVYAATQLNGGRVALKKICSRAAGERIKSEIRAIRSLRHPNIVQFYEDFIEDGSTYVVMELCELGSIRTYVKKNGPLNDRAAAYVLRQIISAVKYMHREGVLHRDLSCGNILISRIFSPDKISVKLCDFGLATHLRKGETACTVVGTPGYIAPQVFKQEYDQAADVFSLGGVLYTLLTASDPPSKGPIVFNGLGISAVELIESMMEPDVMKRISLNDIQHSNFMIDHCDNPSISREWSAMGDRSGLPGRSRERQNSREYTRERRSENVLLLENGRNNEQRPRRAISNPPKIRCSSYFAAGGAFMDSGFGSKSSGERKGTSKSSNPTLHNVNNLNTRDNNLPVWPLPIYRCGGTRMVTAAGRYIILDDNLLIFEVANKSGLITKIVTVTIDIRGKQQVIFDKPLHMDVKQPKEHDSLVVPAEGYDSKPFTSYSAMNRYERDLYAQMANAVEAMRGRVDKVVYQRPPQFPSAVAKIMENSSFRIVFRDQRRLVQKSGSRDVQIHFPGGNKEDVLDPDTLSKFDEVRKFLRKVENIWEEQIGRFPLLFAISRESVTSPQTPVLENRAPFSVKNQTQSILTQRSAPATFDPYIKRSSDCSKRFCDGLRFKMNKNNEVCSVESSDGRYLRVSSMSKSKFIYRSNPGSSEQRMAVGNFGVKFLLLYWKFQVKDVWVCQSAWFHVNDDIYPDGARELFDCLQNEIKRREVQG</sequence>
<keyword evidence="3" id="KW-0723">Serine/threonine-protein kinase</keyword>
<dbReference type="InterPro" id="IPR000719">
    <property type="entry name" value="Prot_kinase_dom"/>
</dbReference>
<dbReference type="Gene3D" id="3.30.1120.120">
    <property type="match status" value="1"/>
</dbReference>
<evidence type="ECO:0000256" key="10">
    <source>
        <dbReference type="SAM" id="MobiDB-lite"/>
    </source>
</evidence>
<dbReference type="STRING" id="29172.A0A0D8XFY7"/>
<dbReference type="Pfam" id="PF18531">
    <property type="entry name" value="Polo_box_2"/>
    <property type="match status" value="1"/>
</dbReference>
<feature type="domain" description="Protein kinase" evidence="11">
    <location>
        <begin position="12"/>
        <end position="247"/>
    </location>
</feature>
<dbReference type="Gene3D" id="1.10.510.10">
    <property type="entry name" value="Transferase(Phosphotransferase) domain 1"/>
    <property type="match status" value="1"/>
</dbReference>